<dbReference type="GO" id="GO:0006376">
    <property type="term" value="P:mRNA splice site recognition"/>
    <property type="evidence" value="ECO:0007669"/>
    <property type="project" value="InterPro"/>
</dbReference>
<protein>
    <submittedName>
        <fullName evidence="4">Uncharacterized protein</fullName>
    </submittedName>
</protein>
<sequence>MSARDAMAAMLDELMGPKRNVKLGEDTKVTFDDPEICAYYLVGFCPHEMFVNTKADLGACTLVHDDNLRRMYPTSEEFRKIGFEKRLLRYLVHLEEDNNRRIRKNKEKLMGMDHLGKNKNNEEQTRTKKDIELIEADLKIIIREAEEAGNNGNVTKCQELVAKCEEYQTIKAQLSAKLEQLIADANPSLQPQNNDEMSIKPMEVCEICGSMLIVNDAQNRIDEHLTGKMHTGFQKIRTMIEELRNILKKQEEEDDSKREERRRDRKRSSSRERNREKRRRSRSRSRSRSPNRNRYDRDRRDRRGYESSSSSYRKRRY</sequence>
<dbReference type="InterPro" id="IPR004882">
    <property type="entry name" value="Luc7-rel"/>
</dbReference>
<dbReference type="Proteomes" id="UP001152747">
    <property type="component" value="Unassembled WGS sequence"/>
</dbReference>
<dbReference type="GO" id="GO:0005685">
    <property type="term" value="C:U1 snRNP"/>
    <property type="evidence" value="ECO:0007669"/>
    <property type="project" value="InterPro"/>
</dbReference>
<dbReference type="GO" id="GO:0003729">
    <property type="term" value="F:mRNA binding"/>
    <property type="evidence" value="ECO:0007669"/>
    <property type="project" value="InterPro"/>
</dbReference>
<feature type="coiled-coil region" evidence="2">
    <location>
        <begin position="131"/>
        <end position="184"/>
    </location>
</feature>
<dbReference type="Pfam" id="PF03194">
    <property type="entry name" value="LUC7"/>
    <property type="match status" value="1"/>
</dbReference>
<dbReference type="AlphaFoldDB" id="A0A9P1IBL8"/>
<organism evidence="4 5">
    <name type="scientific">Caenorhabditis angaria</name>
    <dbReference type="NCBI Taxonomy" id="860376"/>
    <lineage>
        <taxon>Eukaryota</taxon>
        <taxon>Metazoa</taxon>
        <taxon>Ecdysozoa</taxon>
        <taxon>Nematoda</taxon>
        <taxon>Chromadorea</taxon>
        <taxon>Rhabditida</taxon>
        <taxon>Rhabditina</taxon>
        <taxon>Rhabditomorpha</taxon>
        <taxon>Rhabditoidea</taxon>
        <taxon>Rhabditidae</taxon>
        <taxon>Peloderinae</taxon>
        <taxon>Caenorhabditis</taxon>
    </lineage>
</organism>
<dbReference type="OrthoDB" id="10266921at2759"/>
<reference evidence="4" key="1">
    <citation type="submission" date="2022-11" db="EMBL/GenBank/DDBJ databases">
        <authorList>
            <person name="Kikuchi T."/>
        </authorList>
    </citation>
    <scope>NUCLEOTIDE SEQUENCE</scope>
    <source>
        <strain evidence="4">PS1010</strain>
    </source>
</reference>
<evidence type="ECO:0000313" key="4">
    <source>
        <dbReference type="EMBL" id="CAI5441171.1"/>
    </source>
</evidence>
<comment type="caution">
    <text evidence="4">The sequence shown here is derived from an EMBL/GenBank/DDBJ whole genome shotgun (WGS) entry which is preliminary data.</text>
</comment>
<evidence type="ECO:0000256" key="1">
    <source>
        <dbReference type="ARBA" id="ARBA00005655"/>
    </source>
</evidence>
<evidence type="ECO:0000256" key="3">
    <source>
        <dbReference type="SAM" id="MobiDB-lite"/>
    </source>
</evidence>
<proteinExistence type="inferred from homology"/>
<feature type="compositionally biased region" description="Basic and acidic residues" evidence="3">
    <location>
        <begin position="293"/>
        <end position="305"/>
    </location>
</feature>
<evidence type="ECO:0000256" key="2">
    <source>
        <dbReference type="SAM" id="Coils"/>
    </source>
</evidence>
<feature type="compositionally biased region" description="Basic residues" evidence="3">
    <location>
        <begin position="276"/>
        <end position="291"/>
    </location>
</feature>
<comment type="similarity">
    <text evidence="1">Belongs to the Luc7 family.</text>
</comment>
<gene>
    <name evidence="4" type="ORF">CAMP_LOCUS3808</name>
</gene>
<dbReference type="EMBL" id="CANHGI010000002">
    <property type="protein sequence ID" value="CAI5441171.1"/>
    <property type="molecule type" value="Genomic_DNA"/>
</dbReference>
<evidence type="ECO:0000313" key="5">
    <source>
        <dbReference type="Proteomes" id="UP001152747"/>
    </source>
</evidence>
<name>A0A9P1IBL8_9PELO</name>
<feature type="compositionally biased region" description="Basic and acidic residues" evidence="3">
    <location>
        <begin position="251"/>
        <end position="275"/>
    </location>
</feature>
<keyword evidence="5" id="KW-1185">Reference proteome</keyword>
<keyword evidence="2" id="KW-0175">Coiled coil</keyword>
<feature type="region of interest" description="Disordered" evidence="3">
    <location>
        <begin position="251"/>
        <end position="317"/>
    </location>
</feature>
<accession>A0A9P1IBL8</accession>
<dbReference type="PANTHER" id="PTHR12375">
    <property type="entry name" value="RNA-BINDING PROTEIN LUC7-RELATED"/>
    <property type="match status" value="1"/>
</dbReference>